<sequence>MLKRLKSVSMMLFLMGASTGAAYAVASPGVTDLKITQQSGTCTGVVKDATGETVIGASLVVKGTTNGTITDFDGNFTLNDVKNGDVIQISFVGYITQEMKWNGTPLNVILKDDTQTLDEVVVVGYGGSQKRAALTTAITKMDDQVLKKAAYSNVGQSLQGSVSGLRVVN</sequence>
<evidence type="ECO:0000313" key="2">
    <source>
        <dbReference type="EMBL" id="TDB01776.1"/>
    </source>
</evidence>
<dbReference type="Proteomes" id="UP000294834">
    <property type="component" value="Unassembled WGS sequence"/>
</dbReference>
<dbReference type="EMBL" id="SLTX01000022">
    <property type="protein sequence ID" value="TDB01776.1"/>
    <property type="molecule type" value="Genomic_DNA"/>
</dbReference>
<comment type="caution">
    <text evidence="2">The sequence shown here is derived from an EMBL/GenBank/DDBJ whole genome shotgun (WGS) entry which is preliminary data.</text>
</comment>
<dbReference type="Pfam" id="PF13715">
    <property type="entry name" value="CarbopepD_reg_2"/>
    <property type="match status" value="1"/>
</dbReference>
<organism evidence="2 3">
    <name type="scientific">Phocaeicola dorei</name>
    <dbReference type="NCBI Taxonomy" id="357276"/>
    <lineage>
        <taxon>Bacteria</taxon>
        <taxon>Pseudomonadati</taxon>
        <taxon>Bacteroidota</taxon>
        <taxon>Bacteroidia</taxon>
        <taxon>Bacteroidales</taxon>
        <taxon>Bacteroidaceae</taxon>
        <taxon>Phocaeicola</taxon>
    </lineage>
</organism>
<dbReference type="SUPFAM" id="SSF56935">
    <property type="entry name" value="Porins"/>
    <property type="match status" value="1"/>
</dbReference>
<keyword evidence="1" id="KW-0732">Signal</keyword>
<proteinExistence type="predicted"/>
<name>A0AAX2QWH3_9BACT</name>
<accession>A0AAX2QWH3</accession>
<evidence type="ECO:0000313" key="3">
    <source>
        <dbReference type="Proteomes" id="UP000294834"/>
    </source>
</evidence>
<feature type="signal peptide" evidence="1">
    <location>
        <begin position="1"/>
        <end position="24"/>
    </location>
</feature>
<dbReference type="InterPro" id="IPR037066">
    <property type="entry name" value="Plug_dom_sf"/>
</dbReference>
<dbReference type="AlphaFoldDB" id="A0AAX2QWH3"/>
<dbReference type="Gene3D" id="2.60.40.1120">
    <property type="entry name" value="Carboxypeptidase-like, regulatory domain"/>
    <property type="match status" value="1"/>
</dbReference>
<dbReference type="InterPro" id="IPR008969">
    <property type="entry name" value="CarboxyPept-like_regulatory"/>
</dbReference>
<dbReference type="FunFam" id="2.60.40.1120:FF:000003">
    <property type="entry name" value="Outer membrane protein Omp121"/>
    <property type="match status" value="1"/>
</dbReference>
<reference evidence="2 3" key="1">
    <citation type="journal article" date="2019" name="Nat. Microbiol.">
        <title>Genomic variation and strain-specific functional adaptation in the human gut microbiome during early life.</title>
        <authorList>
            <person name="Vatanen T."/>
            <person name="Plichta D.R."/>
            <person name="Somani J."/>
            <person name="Munch P.C."/>
            <person name="Arthur T.D."/>
            <person name="Hall A.B."/>
            <person name="Rudolf S."/>
            <person name="Oakeley E.J."/>
            <person name="Ke X."/>
            <person name="Young R.A."/>
            <person name="Haiser H.J."/>
            <person name="Kolde R."/>
            <person name="Yassour M."/>
            <person name="Luopajarvi K."/>
            <person name="Siljander H."/>
            <person name="Virtanen S.M."/>
            <person name="Ilonen J."/>
            <person name="Uibo R."/>
            <person name="Tillmann V."/>
            <person name="Mokurov S."/>
            <person name="Dorshakova N."/>
            <person name="Porter J.A."/>
            <person name="McHardy A.C."/>
            <person name="Lahdesmaki H."/>
            <person name="Vlamakis H."/>
            <person name="Huttenhower C."/>
            <person name="Knip M."/>
            <person name="Xavier R.J."/>
        </authorList>
    </citation>
    <scope>NUCLEOTIDE SEQUENCE [LARGE SCALE GENOMIC DNA]</scope>
    <source>
        <strain evidence="2 3">RJX1052</strain>
    </source>
</reference>
<dbReference type="SUPFAM" id="SSF49464">
    <property type="entry name" value="Carboxypeptidase regulatory domain-like"/>
    <property type="match status" value="1"/>
</dbReference>
<gene>
    <name evidence="2" type="ORF">E1J06_27115</name>
</gene>
<dbReference type="Gene3D" id="2.170.130.10">
    <property type="entry name" value="TonB-dependent receptor, plug domain"/>
    <property type="match status" value="1"/>
</dbReference>
<feature type="non-terminal residue" evidence="2">
    <location>
        <position position="169"/>
    </location>
</feature>
<evidence type="ECO:0000256" key="1">
    <source>
        <dbReference type="SAM" id="SignalP"/>
    </source>
</evidence>
<feature type="chain" id="PRO_5043489086" evidence="1">
    <location>
        <begin position="25"/>
        <end position="169"/>
    </location>
</feature>
<protein>
    <submittedName>
        <fullName evidence="2">SusC/RagA family TonB-linked outer membrane protein</fullName>
    </submittedName>
</protein>